<dbReference type="EMBL" id="CAJVPV010000610">
    <property type="protein sequence ID" value="CAG8465574.1"/>
    <property type="molecule type" value="Genomic_DNA"/>
</dbReference>
<accession>A0A9N8VT25</accession>
<evidence type="ECO:0000313" key="2">
    <source>
        <dbReference type="EMBL" id="CAG8465574.1"/>
    </source>
</evidence>
<organism evidence="2 3">
    <name type="scientific">Acaulospora morrowiae</name>
    <dbReference type="NCBI Taxonomy" id="94023"/>
    <lineage>
        <taxon>Eukaryota</taxon>
        <taxon>Fungi</taxon>
        <taxon>Fungi incertae sedis</taxon>
        <taxon>Mucoromycota</taxon>
        <taxon>Glomeromycotina</taxon>
        <taxon>Glomeromycetes</taxon>
        <taxon>Diversisporales</taxon>
        <taxon>Acaulosporaceae</taxon>
        <taxon>Acaulospora</taxon>
    </lineage>
</organism>
<dbReference type="Gene3D" id="2.130.10.10">
    <property type="entry name" value="YVTN repeat-like/Quinoprotein amine dehydrogenase"/>
    <property type="match status" value="1"/>
</dbReference>
<proteinExistence type="predicted"/>
<dbReference type="SUPFAM" id="SSF50978">
    <property type="entry name" value="WD40 repeat-like"/>
    <property type="match status" value="1"/>
</dbReference>
<keyword evidence="3" id="KW-1185">Reference proteome</keyword>
<protein>
    <submittedName>
        <fullName evidence="2">13378_t:CDS:1</fullName>
    </submittedName>
</protein>
<dbReference type="AlphaFoldDB" id="A0A9N8VT25"/>
<gene>
    <name evidence="2" type="ORF">AMORRO_LOCUS1612</name>
</gene>
<evidence type="ECO:0000313" key="3">
    <source>
        <dbReference type="Proteomes" id="UP000789342"/>
    </source>
</evidence>
<dbReference type="InterPro" id="IPR015943">
    <property type="entry name" value="WD40/YVTN_repeat-like_dom_sf"/>
</dbReference>
<name>A0A9N8VT25_9GLOM</name>
<dbReference type="OrthoDB" id="2392335at2759"/>
<reference evidence="2" key="1">
    <citation type="submission" date="2021-06" db="EMBL/GenBank/DDBJ databases">
        <authorList>
            <person name="Kallberg Y."/>
            <person name="Tangrot J."/>
            <person name="Rosling A."/>
        </authorList>
    </citation>
    <scope>NUCLEOTIDE SEQUENCE</scope>
    <source>
        <strain evidence="2">CL551</strain>
    </source>
</reference>
<comment type="caution">
    <text evidence="2">The sequence shown here is derived from an EMBL/GenBank/DDBJ whole genome shotgun (WGS) entry which is preliminary data.</text>
</comment>
<sequence>MSESIPKDYLITIADDILEEKASYSVEKTLSDEEATSSDEESDEEITSSNKKISHVNSPQYPHNGKKIARVVFSPNKKYVASASLEDNSVCVWKIPKDVKTMEDVKTTEENSKQELKLICSFKFKRIDLKKPIRVSNSLDILIGYRKEDNLFLEIRDIINEQKKLLIAQGIKDEETEVKEILNAQEIKDEDTRRFKLFNAQKYLNGRVDCIEFLENGDLAVVEGDPAYQERVLILLDIPFVIMQWNLLTREFEAQYELDWRLTSWKSISMELNYNAECLAPPQKTTLDLLCTSSYIIRYGDSIETKCLKLTDNNNKACSLFGVENKMDQHSNVNQIEEIRMNLHTAYRHAKEISKYKKPKIYEGQQYTWIVECRSENFIVELTVLHTAKEAEEKKSKIGNIQGSDTDPTIGPTIGPTMGPTIGPTMGPSIVSVDELVNYLEKIEKDECSEALQQILPNIRKIVNKECGQK</sequence>
<dbReference type="InterPro" id="IPR036322">
    <property type="entry name" value="WD40_repeat_dom_sf"/>
</dbReference>
<feature type="compositionally biased region" description="Acidic residues" evidence="1">
    <location>
        <begin position="32"/>
        <end position="46"/>
    </location>
</feature>
<dbReference type="Proteomes" id="UP000789342">
    <property type="component" value="Unassembled WGS sequence"/>
</dbReference>
<feature type="region of interest" description="Disordered" evidence="1">
    <location>
        <begin position="28"/>
        <end position="62"/>
    </location>
</feature>
<evidence type="ECO:0000256" key="1">
    <source>
        <dbReference type="SAM" id="MobiDB-lite"/>
    </source>
</evidence>